<dbReference type="Proteomes" id="UP001189619">
    <property type="component" value="Chromosome"/>
</dbReference>
<dbReference type="InterPro" id="IPR056937">
    <property type="entry name" value="YqbQ/XkdQ"/>
</dbReference>
<accession>A0AA48RFW6</accession>
<gene>
    <name evidence="2" type="ORF">BSPP4475_01680</name>
</gene>
<dbReference type="EMBL" id="OY569118">
    <property type="protein sequence ID" value="CAJ1001035.1"/>
    <property type="molecule type" value="Genomic_DNA"/>
</dbReference>
<organism evidence="2 3">
    <name type="scientific">Brevibacillus aydinogluensis</name>
    <dbReference type="NCBI Taxonomy" id="927786"/>
    <lineage>
        <taxon>Bacteria</taxon>
        <taxon>Bacillati</taxon>
        <taxon>Bacillota</taxon>
        <taxon>Bacilli</taxon>
        <taxon>Bacillales</taxon>
        <taxon>Paenibacillaceae</taxon>
        <taxon>Brevibacillus</taxon>
    </lineage>
</organism>
<name>A0AA48RFW6_9BACL</name>
<reference evidence="2" key="1">
    <citation type="submission" date="2023-07" db="EMBL/GenBank/DDBJ databases">
        <authorList>
            <person name="Ivanov I."/>
            <person name="Teneva D."/>
            <person name="Stoikov I."/>
        </authorList>
    </citation>
    <scope>NUCLEOTIDE SEQUENCE</scope>
    <source>
        <strain evidence="2">4475</strain>
    </source>
</reference>
<feature type="domain" description="YqbQ/XkdQ" evidence="1">
    <location>
        <begin position="27"/>
        <end position="323"/>
    </location>
</feature>
<dbReference type="KEGG" id="bayd:BSPP4475_01680"/>
<evidence type="ECO:0000259" key="1">
    <source>
        <dbReference type="Pfam" id="PF24032"/>
    </source>
</evidence>
<dbReference type="AlphaFoldDB" id="A0AA48RFW6"/>
<evidence type="ECO:0000313" key="3">
    <source>
        <dbReference type="Proteomes" id="UP001189619"/>
    </source>
</evidence>
<sequence length="330" mass="37078">MQPRYHYEIRIQKPGKQAFRLPFSEATWSGSRQEAKRTLAVKTNKGRDRFWPDVNVEEGDLMELISYISGSPRSLFTGMIVDLGKSSKGDINPVAYDFGYYLLNNDVLVVSTGEAADRLLTRIFQQHGIPIGGIGRIPSVEKQVIRGKSVWDAVVDILNQVYRSTGIRYWCWIEEGKVFVGTQRGQTKQWKIQQGSNLLEATRKRSITEMRTVVRVIGSDNDSSAILYEETDQAKAKRYGRMVKVVEVQDKQKGSAVALGKQELQNLSKVKDEASVTSLGIDDVIAGTRIEVFEVITGLKGVYTVWGDSHTIRPGYHEMKLQLQMEVSGA</sequence>
<proteinExistence type="predicted"/>
<dbReference type="Pfam" id="PF24032">
    <property type="entry name" value="YQBQ"/>
    <property type="match status" value="1"/>
</dbReference>
<keyword evidence="3" id="KW-1185">Reference proteome</keyword>
<protein>
    <submittedName>
        <fullName evidence="2">Phage portal protein</fullName>
    </submittedName>
</protein>
<evidence type="ECO:0000313" key="2">
    <source>
        <dbReference type="EMBL" id="CAJ1001035.1"/>
    </source>
</evidence>